<keyword evidence="2" id="KW-1185">Reference proteome</keyword>
<dbReference type="AlphaFoldDB" id="A0AAU9IHM5"/>
<organism evidence="1 2">
    <name type="scientific">Blepharisma stoltei</name>
    <dbReference type="NCBI Taxonomy" id="1481888"/>
    <lineage>
        <taxon>Eukaryota</taxon>
        <taxon>Sar</taxon>
        <taxon>Alveolata</taxon>
        <taxon>Ciliophora</taxon>
        <taxon>Postciliodesmatophora</taxon>
        <taxon>Heterotrichea</taxon>
        <taxon>Heterotrichida</taxon>
        <taxon>Blepharismidae</taxon>
        <taxon>Blepharisma</taxon>
    </lineage>
</organism>
<proteinExistence type="predicted"/>
<dbReference type="Proteomes" id="UP001162131">
    <property type="component" value="Unassembled WGS sequence"/>
</dbReference>
<gene>
    <name evidence="1" type="ORF">BSTOLATCC_MIC1506</name>
</gene>
<dbReference type="EMBL" id="CAJZBQ010000002">
    <property type="protein sequence ID" value="CAG9310664.1"/>
    <property type="molecule type" value="Genomic_DNA"/>
</dbReference>
<sequence>MLGNCSLVPFKHKILITANNLDEYIYEYDISLENFSKIEIGKIKSKGNLLIAGNSRVYLLTGGNLWECKYGNQYVWNQIGAFNWDLVRSLQYSLSRMNYIRRKKNYFGVLKNKFNSSKFSFFEFNLNSKEFKESKL</sequence>
<accession>A0AAU9IHM5</accession>
<evidence type="ECO:0000313" key="1">
    <source>
        <dbReference type="EMBL" id="CAG9310664.1"/>
    </source>
</evidence>
<comment type="caution">
    <text evidence="1">The sequence shown here is derived from an EMBL/GenBank/DDBJ whole genome shotgun (WGS) entry which is preliminary data.</text>
</comment>
<name>A0AAU9IHM5_9CILI</name>
<evidence type="ECO:0000313" key="2">
    <source>
        <dbReference type="Proteomes" id="UP001162131"/>
    </source>
</evidence>
<protein>
    <submittedName>
        <fullName evidence="1">Uncharacterized protein</fullName>
    </submittedName>
</protein>
<reference evidence="1" key="1">
    <citation type="submission" date="2021-09" db="EMBL/GenBank/DDBJ databases">
        <authorList>
            <consortium name="AG Swart"/>
            <person name="Singh M."/>
            <person name="Singh A."/>
            <person name="Seah K."/>
            <person name="Emmerich C."/>
        </authorList>
    </citation>
    <scope>NUCLEOTIDE SEQUENCE</scope>
    <source>
        <strain evidence="1">ATCC30299</strain>
    </source>
</reference>